<feature type="modified residue" description="N6-(pyridoxal phosphate)lysine" evidence="4">
    <location>
        <position position="188"/>
    </location>
</feature>
<evidence type="ECO:0000313" key="6">
    <source>
        <dbReference type="EMBL" id="AGP77305.1"/>
    </source>
</evidence>
<dbReference type="HOGENOM" id="CLU_033332_0_3_6"/>
<dbReference type="AlphaFoldDB" id="S5ABY6"/>
<dbReference type="InterPro" id="IPR015421">
    <property type="entry name" value="PyrdxlP-dep_Trfase_major"/>
</dbReference>
<name>S5ABY6_9ALTE</name>
<gene>
    <name evidence="6" type="ORF">I633_05510</name>
</gene>
<evidence type="ECO:0000313" key="7">
    <source>
        <dbReference type="Proteomes" id="UP000014909"/>
    </source>
</evidence>
<dbReference type="InterPro" id="IPR015422">
    <property type="entry name" value="PyrdxlP-dep_Trfase_small"/>
</dbReference>
<dbReference type="Gene3D" id="3.40.640.10">
    <property type="entry name" value="Type I PLP-dependent aspartate aminotransferase-like (Major domain)"/>
    <property type="match status" value="1"/>
</dbReference>
<dbReference type="KEGG" id="amh:I633_05510"/>
<dbReference type="EMBL" id="CP004846">
    <property type="protein sequence ID" value="AGP77305.1"/>
    <property type="molecule type" value="Genomic_DNA"/>
</dbReference>
<dbReference type="InterPro" id="IPR000653">
    <property type="entry name" value="DegT/StrS_aminotransferase"/>
</dbReference>
<accession>S5ABY6</accession>
<dbReference type="PANTHER" id="PTHR30244:SF34">
    <property type="entry name" value="DTDP-4-AMINO-4,6-DIDEOXYGALACTOSE TRANSAMINASE"/>
    <property type="match status" value="1"/>
</dbReference>
<dbReference type="BioCyc" id="AMAC1300253:G12YX-884-MONOMER"/>
<keyword evidence="1 4" id="KW-0663">Pyridoxal phosphate</keyword>
<dbReference type="InterPro" id="IPR015424">
    <property type="entry name" value="PyrdxlP-dep_Trfase"/>
</dbReference>
<evidence type="ECO:0000256" key="5">
    <source>
        <dbReference type="RuleBase" id="RU004508"/>
    </source>
</evidence>
<dbReference type="GO" id="GO:0000271">
    <property type="term" value="P:polysaccharide biosynthetic process"/>
    <property type="evidence" value="ECO:0007669"/>
    <property type="project" value="TreeGrafter"/>
</dbReference>
<keyword evidence="6" id="KW-0808">Transferase</keyword>
<evidence type="ECO:0000256" key="2">
    <source>
        <dbReference type="ARBA" id="ARBA00037999"/>
    </source>
</evidence>
<dbReference type="Proteomes" id="UP000014909">
    <property type="component" value="Chromosome"/>
</dbReference>
<evidence type="ECO:0000256" key="4">
    <source>
        <dbReference type="PIRSR" id="PIRSR000390-2"/>
    </source>
</evidence>
<dbReference type="PANTHER" id="PTHR30244">
    <property type="entry name" value="TRANSAMINASE"/>
    <property type="match status" value="1"/>
</dbReference>
<organism evidence="6 7">
    <name type="scientific">Alteromonas mediterranea 615</name>
    <dbReference type="NCBI Taxonomy" id="1300253"/>
    <lineage>
        <taxon>Bacteria</taxon>
        <taxon>Pseudomonadati</taxon>
        <taxon>Pseudomonadota</taxon>
        <taxon>Gammaproteobacteria</taxon>
        <taxon>Alteromonadales</taxon>
        <taxon>Alteromonadaceae</taxon>
        <taxon>Alteromonas/Salinimonas group</taxon>
        <taxon>Alteromonas</taxon>
    </lineage>
</organism>
<evidence type="ECO:0000256" key="3">
    <source>
        <dbReference type="PIRSR" id="PIRSR000390-1"/>
    </source>
</evidence>
<protein>
    <submittedName>
        <fullName evidence="6">Putative DegT/DnrJ/EryC1/StrS aminotransferase</fullName>
    </submittedName>
</protein>
<dbReference type="PATRIC" id="fig|1300253.3.peg.1140"/>
<proteinExistence type="inferred from homology"/>
<dbReference type="CDD" id="cd00616">
    <property type="entry name" value="AHBA_syn"/>
    <property type="match status" value="1"/>
</dbReference>
<reference evidence="6 7" key="1">
    <citation type="journal article" date="2013" name="Genome Biol. Evol.">
        <title>Genomic Diversity of "Deep Ecotype" Alteromonas macleodii Isolates: Evidence for Pan-Mediterranean Clonal Frames.</title>
        <authorList>
            <person name="Lopez-Perez M."/>
            <person name="Gonzaga A."/>
            <person name="Rodriguez-Valera F."/>
        </authorList>
    </citation>
    <scope>NUCLEOTIDE SEQUENCE [LARGE SCALE GENOMIC DNA]</scope>
    <source>
        <strain evidence="7">'English Channel 615'</strain>
    </source>
</reference>
<dbReference type="Pfam" id="PF01041">
    <property type="entry name" value="DegT_DnrJ_EryC1"/>
    <property type="match status" value="1"/>
</dbReference>
<dbReference type="GO" id="GO:0008483">
    <property type="term" value="F:transaminase activity"/>
    <property type="evidence" value="ECO:0007669"/>
    <property type="project" value="UniProtKB-KW"/>
</dbReference>
<dbReference type="Gene3D" id="3.90.1150.10">
    <property type="entry name" value="Aspartate Aminotransferase, domain 1"/>
    <property type="match status" value="1"/>
</dbReference>
<evidence type="ECO:0000256" key="1">
    <source>
        <dbReference type="ARBA" id="ARBA00022898"/>
    </source>
</evidence>
<dbReference type="InterPro" id="IPR020026">
    <property type="entry name" value="PseC"/>
</dbReference>
<dbReference type="PIRSF" id="PIRSF000390">
    <property type="entry name" value="PLP_StrS"/>
    <property type="match status" value="1"/>
</dbReference>
<comment type="similarity">
    <text evidence="2 5">Belongs to the DegT/DnrJ/EryC1 family.</text>
</comment>
<sequence>MIPYGKQHIDDEDIKAVVETLISDWLTQGPKVPLFEDAMSKYCGARYAVAVNSATSALHLACLALSVGEGDRVWTSPNSFVASSNCALYCNAIVDFVDIDIETGNMSITALENKLRKAKETNTLPKVLIPVHFAGQSCDMESIATLASHYGFRVIEDASHAVGAKYKSSFVGNCQYSDICVFSFHPVKIITTMEGGMAMTNDPALAESMRMGRSHGVTNAKELMTEPSHGPWYYQQVSLGYNYRMNDIEGALGVSQVKKLSVFIEKRNALAKKYDELIKSYPRICPLMVSDQSYSSYHLYVVRIFDMSQGQKKTLIERLRNAGIFAHLHYIPIHTQPYYQALGFNAGDFPNTEQYYQQAITLPIFPDLASSQIEFIVDKLSTLLDELDE</sequence>
<dbReference type="NCBIfam" id="TIGR03588">
    <property type="entry name" value="PseC"/>
    <property type="match status" value="1"/>
</dbReference>
<dbReference type="GO" id="GO:0030170">
    <property type="term" value="F:pyridoxal phosphate binding"/>
    <property type="evidence" value="ECO:0007669"/>
    <property type="project" value="TreeGrafter"/>
</dbReference>
<feature type="active site" description="Proton acceptor" evidence="3">
    <location>
        <position position="188"/>
    </location>
</feature>
<dbReference type="SUPFAM" id="SSF53383">
    <property type="entry name" value="PLP-dependent transferases"/>
    <property type="match status" value="1"/>
</dbReference>
<keyword evidence="6" id="KW-0032">Aminotransferase</keyword>